<evidence type="ECO:0000313" key="1">
    <source>
        <dbReference type="EMBL" id="KAI5337204.1"/>
    </source>
</evidence>
<dbReference type="AlphaFoldDB" id="A0AAD4W712"/>
<comment type="caution">
    <text evidence="1">The sequence shown here is derived from an EMBL/GenBank/DDBJ whole genome shotgun (WGS) entry which is preliminary data.</text>
</comment>
<dbReference type="EMBL" id="JAJFAZ020000003">
    <property type="protein sequence ID" value="KAI5337204.1"/>
    <property type="molecule type" value="Genomic_DNA"/>
</dbReference>
<organism evidence="1 2">
    <name type="scientific">Prunus dulcis</name>
    <name type="common">Almond</name>
    <name type="synonym">Amygdalus dulcis</name>
    <dbReference type="NCBI Taxonomy" id="3755"/>
    <lineage>
        <taxon>Eukaryota</taxon>
        <taxon>Viridiplantae</taxon>
        <taxon>Streptophyta</taxon>
        <taxon>Embryophyta</taxon>
        <taxon>Tracheophyta</taxon>
        <taxon>Spermatophyta</taxon>
        <taxon>Magnoliopsida</taxon>
        <taxon>eudicotyledons</taxon>
        <taxon>Gunneridae</taxon>
        <taxon>Pentapetalae</taxon>
        <taxon>rosids</taxon>
        <taxon>fabids</taxon>
        <taxon>Rosales</taxon>
        <taxon>Rosaceae</taxon>
        <taxon>Amygdaloideae</taxon>
        <taxon>Amygdaleae</taxon>
        <taxon>Prunus</taxon>
    </lineage>
</organism>
<reference evidence="1 2" key="1">
    <citation type="journal article" date="2022" name="G3 (Bethesda)">
        <title>Whole-genome sequence and methylome profiling of the almond [Prunus dulcis (Mill.) D.A. Webb] cultivar 'Nonpareil'.</title>
        <authorList>
            <person name="D'Amico-Willman K.M."/>
            <person name="Ouma W.Z."/>
            <person name="Meulia T."/>
            <person name="Sideli G.M."/>
            <person name="Gradziel T.M."/>
            <person name="Fresnedo-Ramirez J."/>
        </authorList>
    </citation>
    <scope>NUCLEOTIDE SEQUENCE [LARGE SCALE GENOMIC DNA]</scope>
    <source>
        <strain evidence="1">Clone GOH B32 T37-40</strain>
    </source>
</reference>
<sequence>MIDSEKSKLSFQKQADLHSSDLFTFRPLPQSISALLLLLHFRNGRHLLNHLLNMVQFYGSGTRPCLRYQNFLRQNLQQVGDVGLGGR</sequence>
<dbReference type="Proteomes" id="UP001054821">
    <property type="component" value="Chromosome 3"/>
</dbReference>
<gene>
    <name evidence="1" type="ORF">L3X38_016473</name>
</gene>
<name>A0AAD4W712_PRUDU</name>
<evidence type="ECO:0000313" key="2">
    <source>
        <dbReference type="Proteomes" id="UP001054821"/>
    </source>
</evidence>
<protein>
    <submittedName>
        <fullName evidence="1">Uncharacterized protein</fullName>
    </submittedName>
</protein>
<proteinExistence type="predicted"/>
<accession>A0AAD4W712</accession>
<keyword evidence="2" id="KW-1185">Reference proteome</keyword>